<comment type="caution">
    <text evidence="2">The sequence shown here is derived from an EMBL/GenBank/DDBJ whole genome shotgun (WGS) entry which is preliminary data.</text>
</comment>
<evidence type="ECO:0000313" key="2">
    <source>
        <dbReference type="EMBL" id="KAK6948205.1"/>
    </source>
</evidence>
<proteinExistence type="predicted"/>
<feature type="region of interest" description="Disordered" evidence="1">
    <location>
        <begin position="399"/>
        <end position="425"/>
    </location>
</feature>
<evidence type="ECO:0000313" key="3">
    <source>
        <dbReference type="Proteomes" id="UP001369815"/>
    </source>
</evidence>
<gene>
    <name evidence="2" type="ORF">Daesc_009969</name>
</gene>
<dbReference type="EMBL" id="JBANMG010000010">
    <property type="protein sequence ID" value="KAK6948205.1"/>
    <property type="molecule type" value="Genomic_DNA"/>
</dbReference>
<feature type="region of interest" description="Disordered" evidence="1">
    <location>
        <begin position="473"/>
        <end position="492"/>
    </location>
</feature>
<dbReference type="Proteomes" id="UP001369815">
    <property type="component" value="Unassembled WGS sequence"/>
</dbReference>
<dbReference type="AlphaFoldDB" id="A0AAX6M6K8"/>
<evidence type="ECO:0000256" key="1">
    <source>
        <dbReference type="SAM" id="MobiDB-lite"/>
    </source>
</evidence>
<keyword evidence="3" id="KW-1185">Reference proteome</keyword>
<organism evidence="2 3">
    <name type="scientific">Daldinia eschscholtzii</name>
    <dbReference type="NCBI Taxonomy" id="292717"/>
    <lineage>
        <taxon>Eukaryota</taxon>
        <taxon>Fungi</taxon>
        <taxon>Dikarya</taxon>
        <taxon>Ascomycota</taxon>
        <taxon>Pezizomycotina</taxon>
        <taxon>Sordariomycetes</taxon>
        <taxon>Xylariomycetidae</taxon>
        <taxon>Xylariales</taxon>
        <taxon>Hypoxylaceae</taxon>
        <taxon>Daldinia</taxon>
    </lineage>
</organism>
<reference evidence="2 3" key="1">
    <citation type="journal article" date="2024" name="Front Chem Biol">
        <title>Unveiling the potential of Daldinia eschscholtzii MFLUCC 19-0629 through bioactivity and bioinformatics studies for enhanced sustainable agriculture production.</title>
        <authorList>
            <person name="Brooks S."/>
            <person name="Weaver J.A."/>
            <person name="Klomchit A."/>
            <person name="Alharthi S.A."/>
            <person name="Onlamun T."/>
            <person name="Nurani R."/>
            <person name="Vong T.K."/>
            <person name="Alberti F."/>
            <person name="Greco C."/>
        </authorList>
    </citation>
    <scope>NUCLEOTIDE SEQUENCE [LARGE SCALE GENOMIC DNA]</scope>
    <source>
        <strain evidence="2">MFLUCC 19-0629</strain>
    </source>
</reference>
<sequence>MRINPVLQSHFELIRSPDEGNTIGDPPVIEIFHPGYLESYCPLLQFVAWDDGGVDYNLVYYACCILVGNAWPDDEEPDPVEVEPQAESSRPCRRESLRNLQGINYEEASSESHASGSNIQRPTKPPTQSCQVPYLSLDAKPNARPIPKPNDGILRGQKFFLHVPGADRKFNIYPTLLGRLSNNSYIMSGRYAITPTFNHWIFPHNRLPKIWRDLPIDPISEDEAWLPNVGQESTHRRDHYCRLTNALYGNVQAHLIPRSFGPWFMANHMNRYCSRSSHPSFDDISNTMLLRYDVYKIFDNKEFVFVPKADGEKLKIVSHVLQWKNQWGEIRTLYHNRECRQLRGIRREYMFARFAWSIFNNTTLGFLDSQPQIYNLCLRVAAEAGDLPQTTTVEITSKAQIPPPPFLEPEKTRESSTGGPKRRKRVGYFSVSQERAVYPSDDEYEYVGSLSGVEMNEEEYRGRKREQLYIFDNDTVPDLSRSDHSLASSNTR</sequence>
<protein>
    <recommendedName>
        <fullName evidence="4">HNH nuclease domain-containing protein</fullName>
    </recommendedName>
</protein>
<evidence type="ECO:0008006" key="4">
    <source>
        <dbReference type="Google" id="ProtNLM"/>
    </source>
</evidence>
<name>A0AAX6M6K8_9PEZI</name>
<feature type="region of interest" description="Disordered" evidence="1">
    <location>
        <begin position="107"/>
        <end position="132"/>
    </location>
</feature>
<feature type="compositionally biased region" description="Polar residues" evidence="1">
    <location>
        <begin position="118"/>
        <end position="131"/>
    </location>
</feature>
<accession>A0AAX6M6K8</accession>